<dbReference type="EMBL" id="JADGJQ010000007">
    <property type="protein sequence ID" value="KAJ3183102.1"/>
    <property type="molecule type" value="Genomic_DNA"/>
</dbReference>
<feature type="compositionally biased region" description="Acidic residues" evidence="1">
    <location>
        <begin position="342"/>
        <end position="361"/>
    </location>
</feature>
<protein>
    <recommendedName>
        <fullName evidence="2">BHLH domain-containing protein</fullName>
    </recommendedName>
</protein>
<dbReference type="InterPro" id="IPR011598">
    <property type="entry name" value="bHLH_dom"/>
</dbReference>
<feature type="region of interest" description="Disordered" evidence="1">
    <location>
        <begin position="328"/>
        <end position="445"/>
    </location>
</feature>
<feature type="compositionally biased region" description="Pro residues" evidence="1">
    <location>
        <begin position="410"/>
        <end position="426"/>
    </location>
</feature>
<dbReference type="Pfam" id="PF00010">
    <property type="entry name" value="HLH"/>
    <property type="match status" value="1"/>
</dbReference>
<evidence type="ECO:0000313" key="3">
    <source>
        <dbReference type="EMBL" id="KAJ3183102.1"/>
    </source>
</evidence>
<feature type="compositionally biased region" description="Low complexity" evidence="1">
    <location>
        <begin position="164"/>
        <end position="179"/>
    </location>
</feature>
<sequence>MLPPPPQDVATPLADSQQQQLQQQQQQQQIFLQIYHQQQQLQQQTLQLTPQELLYAQQLFFQQHVAERETFPLQINRSPLQIKTNPQDHLARQRDVLSIRTGTAITPASVISASMGSYQVISPGASPQSGPQYLSQQQQQQLQATQLLYQQPAEDQPLPATRFSPSLQPQYQQSHYPSPHSEKRSPEISTSPPPLGKSLKSPRILPSRRGVTPPSKSYRSTGRTGRDAEVVAPDSGAQMDVSADYITPPHYPQGVEFTLDLLNSVDMPLASFSDLPSAYYSTSSSPQSPPPTPLQAYELNQTQDVSTEISSSLYAAATPMDFLCNPALVTAPPPPVPSTLYGDEDGEGSDEEERNEDDGADDAAGGGEGANDEDAKSRRARNPKTPHKVSEKRRRELFKTHFDELTALLPPIPDPPPPPPKPPRPVEPGKRKRTSKPPVPKPPNRIQMLHHAMDYVQRLEDDHQRALEEVGRLMALLQ</sequence>
<feature type="compositionally biased region" description="Basic residues" evidence="1">
    <location>
        <begin position="378"/>
        <end position="392"/>
    </location>
</feature>
<feature type="compositionally biased region" description="Basic and acidic residues" evidence="1">
    <location>
        <begin position="393"/>
        <end position="404"/>
    </location>
</feature>
<feature type="domain" description="BHLH" evidence="2">
    <location>
        <begin position="382"/>
        <end position="459"/>
    </location>
</feature>
<evidence type="ECO:0000259" key="2">
    <source>
        <dbReference type="PROSITE" id="PS50888"/>
    </source>
</evidence>
<dbReference type="InterPro" id="IPR036638">
    <property type="entry name" value="HLH_DNA-bd_sf"/>
</dbReference>
<dbReference type="GO" id="GO:0046983">
    <property type="term" value="F:protein dimerization activity"/>
    <property type="evidence" value="ECO:0007669"/>
    <property type="project" value="InterPro"/>
</dbReference>
<gene>
    <name evidence="3" type="ORF">HDU87_007524</name>
</gene>
<dbReference type="SUPFAM" id="SSF47459">
    <property type="entry name" value="HLH, helix-loop-helix DNA-binding domain"/>
    <property type="match status" value="1"/>
</dbReference>
<evidence type="ECO:0000313" key="4">
    <source>
        <dbReference type="Proteomes" id="UP001212152"/>
    </source>
</evidence>
<dbReference type="Proteomes" id="UP001212152">
    <property type="component" value="Unassembled WGS sequence"/>
</dbReference>
<organism evidence="3 4">
    <name type="scientific">Geranomyces variabilis</name>
    <dbReference type="NCBI Taxonomy" id="109894"/>
    <lineage>
        <taxon>Eukaryota</taxon>
        <taxon>Fungi</taxon>
        <taxon>Fungi incertae sedis</taxon>
        <taxon>Chytridiomycota</taxon>
        <taxon>Chytridiomycota incertae sedis</taxon>
        <taxon>Chytridiomycetes</taxon>
        <taxon>Spizellomycetales</taxon>
        <taxon>Powellomycetaceae</taxon>
        <taxon>Geranomyces</taxon>
    </lineage>
</organism>
<dbReference type="Gene3D" id="4.10.280.10">
    <property type="entry name" value="Helix-loop-helix DNA-binding domain"/>
    <property type="match status" value="1"/>
</dbReference>
<name>A0AAD5TSG4_9FUNG</name>
<feature type="region of interest" description="Disordered" evidence="1">
    <location>
        <begin position="156"/>
        <end position="236"/>
    </location>
</feature>
<reference evidence="3" key="1">
    <citation type="submission" date="2020-05" db="EMBL/GenBank/DDBJ databases">
        <title>Phylogenomic resolution of chytrid fungi.</title>
        <authorList>
            <person name="Stajich J.E."/>
            <person name="Amses K."/>
            <person name="Simmons R."/>
            <person name="Seto K."/>
            <person name="Myers J."/>
            <person name="Bonds A."/>
            <person name="Quandt C.A."/>
            <person name="Barry K."/>
            <person name="Liu P."/>
            <person name="Grigoriev I."/>
            <person name="Longcore J.E."/>
            <person name="James T.Y."/>
        </authorList>
    </citation>
    <scope>NUCLEOTIDE SEQUENCE</scope>
    <source>
        <strain evidence="3">JEL0379</strain>
    </source>
</reference>
<evidence type="ECO:0000256" key="1">
    <source>
        <dbReference type="SAM" id="MobiDB-lite"/>
    </source>
</evidence>
<keyword evidence="4" id="KW-1185">Reference proteome</keyword>
<dbReference type="SMART" id="SM00353">
    <property type="entry name" value="HLH"/>
    <property type="match status" value="1"/>
</dbReference>
<feature type="compositionally biased region" description="Polar residues" evidence="1">
    <location>
        <begin position="214"/>
        <end position="223"/>
    </location>
</feature>
<proteinExistence type="predicted"/>
<dbReference type="PROSITE" id="PS50888">
    <property type="entry name" value="BHLH"/>
    <property type="match status" value="1"/>
</dbReference>
<comment type="caution">
    <text evidence="3">The sequence shown here is derived from an EMBL/GenBank/DDBJ whole genome shotgun (WGS) entry which is preliminary data.</text>
</comment>
<dbReference type="AlphaFoldDB" id="A0AAD5TSG4"/>
<accession>A0AAD5TSG4</accession>